<dbReference type="PROSITE" id="PS00018">
    <property type="entry name" value="EF_HAND_1"/>
    <property type="match status" value="1"/>
</dbReference>
<organism evidence="3 4">
    <name type="scientific">Apostasia shenzhenica</name>
    <dbReference type="NCBI Taxonomy" id="1088818"/>
    <lineage>
        <taxon>Eukaryota</taxon>
        <taxon>Viridiplantae</taxon>
        <taxon>Streptophyta</taxon>
        <taxon>Embryophyta</taxon>
        <taxon>Tracheophyta</taxon>
        <taxon>Spermatophyta</taxon>
        <taxon>Magnoliopsida</taxon>
        <taxon>Liliopsida</taxon>
        <taxon>Asparagales</taxon>
        <taxon>Orchidaceae</taxon>
        <taxon>Apostasioideae</taxon>
        <taxon>Apostasia</taxon>
    </lineage>
</organism>
<dbReference type="EMBL" id="KZ451890">
    <property type="protein sequence ID" value="PKA65632.1"/>
    <property type="molecule type" value="Genomic_DNA"/>
</dbReference>
<name>A0A2I0BCW3_9ASPA</name>
<evidence type="ECO:0000256" key="1">
    <source>
        <dbReference type="ARBA" id="ARBA00022837"/>
    </source>
</evidence>
<proteinExistence type="predicted"/>
<dbReference type="AlphaFoldDB" id="A0A2I0BCW3"/>
<sequence length="101" mass="11788">MAILHMPDATTTEQRFREWLIKIVDQNGDGRISRGELREALRALGRSSTWWKSWRAMKHADLNRNNFIDGDMEIEELMRYASKWGIVINPTTATATARKKR</sequence>
<dbReference type="Proteomes" id="UP000236161">
    <property type="component" value="Unassembled WGS sequence"/>
</dbReference>
<dbReference type="OrthoDB" id="1914225at2759"/>
<feature type="domain" description="EF-hand" evidence="2">
    <location>
        <begin position="12"/>
        <end position="47"/>
    </location>
</feature>
<keyword evidence="1" id="KW-0106">Calcium</keyword>
<dbReference type="GO" id="GO:0005509">
    <property type="term" value="F:calcium ion binding"/>
    <property type="evidence" value="ECO:0007669"/>
    <property type="project" value="InterPro"/>
</dbReference>
<dbReference type="CDD" id="cd00051">
    <property type="entry name" value="EFh"/>
    <property type="match status" value="1"/>
</dbReference>
<dbReference type="SUPFAM" id="SSF47473">
    <property type="entry name" value="EF-hand"/>
    <property type="match status" value="1"/>
</dbReference>
<reference evidence="3 4" key="1">
    <citation type="journal article" date="2017" name="Nature">
        <title>The Apostasia genome and the evolution of orchids.</title>
        <authorList>
            <person name="Zhang G.Q."/>
            <person name="Liu K.W."/>
            <person name="Li Z."/>
            <person name="Lohaus R."/>
            <person name="Hsiao Y.Y."/>
            <person name="Niu S.C."/>
            <person name="Wang J.Y."/>
            <person name="Lin Y.C."/>
            <person name="Xu Q."/>
            <person name="Chen L.J."/>
            <person name="Yoshida K."/>
            <person name="Fujiwara S."/>
            <person name="Wang Z.W."/>
            <person name="Zhang Y.Q."/>
            <person name="Mitsuda N."/>
            <person name="Wang M."/>
            <person name="Liu G.H."/>
            <person name="Pecoraro L."/>
            <person name="Huang H.X."/>
            <person name="Xiao X.J."/>
            <person name="Lin M."/>
            <person name="Wu X.Y."/>
            <person name="Wu W.L."/>
            <person name="Chen Y.Y."/>
            <person name="Chang S.B."/>
            <person name="Sakamoto S."/>
            <person name="Ohme-Takagi M."/>
            <person name="Yagi M."/>
            <person name="Zeng S.J."/>
            <person name="Shen C.Y."/>
            <person name="Yeh C.M."/>
            <person name="Luo Y.B."/>
            <person name="Tsai W.C."/>
            <person name="Van de Peer Y."/>
            <person name="Liu Z.J."/>
        </authorList>
    </citation>
    <scope>NUCLEOTIDE SEQUENCE [LARGE SCALE GENOMIC DNA]</scope>
    <source>
        <strain evidence="4">cv. Shenzhen</strain>
        <tissue evidence="3">Stem</tissue>
    </source>
</reference>
<keyword evidence="4" id="KW-1185">Reference proteome</keyword>
<gene>
    <name evidence="3" type="primary">CML24</name>
    <name evidence="3" type="ORF">AXF42_Ash013046</name>
</gene>
<evidence type="ECO:0000259" key="2">
    <source>
        <dbReference type="PROSITE" id="PS50222"/>
    </source>
</evidence>
<accession>A0A2I0BCW3</accession>
<dbReference type="InterPro" id="IPR011992">
    <property type="entry name" value="EF-hand-dom_pair"/>
</dbReference>
<dbReference type="Pfam" id="PF00036">
    <property type="entry name" value="EF-hand_1"/>
    <property type="match status" value="1"/>
</dbReference>
<evidence type="ECO:0000313" key="3">
    <source>
        <dbReference type="EMBL" id="PKA65632.1"/>
    </source>
</evidence>
<dbReference type="InterPro" id="IPR002048">
    <property type="entry name" value="EF_hand_dom"/>
</dbReference>
<dbReference type="InterPro" id="IPR018247">
    <property type="entry name" value="EF_Hand_1_Ca_BS"/>
</dbReference>
<dbReference type="Gene3D" id="1.10.238.10">
    <property type="entry name" value="EF-hand"/>
    <property type="match status" value="1"/>
</dbReference>
<protein>
    <submittedName>
        <fullName evidence="3">Calcium-binding protein CML24</fullName>
    </submittedName>
</protein>
<evidence type="ECO:0000313" key="4">
    <source>
        <dbReference type="Proteomes" id="UP000236161"/>
    </source>
</evidence>
<dbReference type="PROSITE" id="PS50222">
    <property type="entry name" value="EF_HAND_2"/>
    <property type="match status" value="1"/>
</dbReference>
<dbReference type="STRING" id="1088818.A0A2I0BCW3"/>